<organism evidence="1 2">
    <name type="scientific">Campylobacter concisus UNSW3</name>
    <dbReference type="NCBI Taxonomy" id="1242966"/>
    <lineage>
        <taxon>Bacteria</taxon>
        <taxon>Pseudomonadati</taxon>
        <taxon>Campylobacterota</taxon>
        <taxon>Epsilonproteobacteria</taxon>
        <taxon>Campylobacterales</taxon>
        <taxon>Campylobacteraceae</taxon>
        <taxon>Campylobacter</taxon>
    </lineage>
</organism>
<comment type="caution">
    <text evidence="1">The sequence shown here is derived from an EMBL/GenBank/DDBJ whole genome shotgun (WGS) entry which is preliminary data.</text>
</comment>
<proteinExistence type="predicted"/>
<sequence length="39" mass="4659">MFSISSYTCDSKTNLHLKILYPDIRFLPLINLFLKYFTT</sequence>
<evidence type="ECO:0000313" key="2">
    <source>
        <dbReference type="Proteomes" id="UP000016636"/>
    </source>
</evidence>
<dbReference type="PATRIC" id="fig|1242966.3.peg.1215"/>
<dbReference type="EMBL" id="ANNE01000010">
    <property type="protein sequence ID" value="ERJ22136.1"/>
    <property type="molecule type" value="Genomic_DNA"/>
</dbReference>
<name>U2EEK7_9BACT</name>
<reference evidence="1 2" key="1">
    <citation type="journal article" date="2013" name="BMC Genomics">
        <title>Comparative genomics of Campylobacter concisus isolates reveals genetic diversity and provides insights into disease association.</title>
        <authorList>
            <person name="Deshpande N.P."/>
            <person name="Kaakoush N.O."/>
            <person name="Wilkins M.R."/>
            <person name="Mitchell H.M."/>
        </authorList>
    </citation>
    <scope>NUCLEOTIDE SEQUENCE [LARGE SCALE GENOMIC DNA]</scope>
    <source>
        <strain evidence="1 2">UNSW3</strain>
    </source>
</reference>
<dbReference type="AlphaFoldDB" id="U2EEK7"/>
<accession>U2EEK7</accession>
<evidence type="ECO:0000313" key="1">
    <source>
        <dbReference type="EMBL" id="ERJ22136.1"/>
    </source>
</evidence>
<dbReference type="Proteomes" id="UP000016636">
    <property type="component" value="Unassembled WGS sequence"/>
</dbReference>
<protein>
    <submittedName>
        <fullName evidence="1">Uncharacterized protein</fullName>
    </submittedName>
</protein>
<gene>
    <name evidence="1" type="ORF">UNSW3_62</name>
</gene>